<dbReference type="PANTHER" id="PTHR43378:SF2">
    <property type="entry name" value="UDP-3-O-ACYLGLUCOSAMINE N-ACYLTRANSFERASE 1, MITOCHONDRIAL-RELATED"/>
    <property type="match status" value="1"/>
</dbReference>
<dbReference type="Gene3D" id="2.160.10.10">
    <property type="entry name" value="Hexapeptide repeat proteins"/>
    <property type="match status" value="1"/>
</dbReference>
<dbReference type="GO" id="GO:0016020">
    <property type="term" value="C:membrane"/>
    <property type="evidence" value="ECO:0007669"/>
    <property type="project" value="GOC"/>
</dbReference>
<protein>
    <submittedName>
        <fullName evidence="6">Transferase hexapeptide repeat containing protein</fullName>
    </submittedName>
</protein>
<dbReference type="InterPro" id="IPR001451">
    <property type="entry name" value="Hexapep"/>
</dbReference>
<reference evidence="7" key="2">
    <citation type="submission" date="2011-02" db="EMBL/GenBank/DDBJ databases">
        <title>The complete genome of Fluviicola taffensis DSM 16823.</title>
        <authorList>
            <consortium name="US DOE Joint Genome Institute (JGI-PGF)"/>
            <person name="Lucas S."/>
            <person name="Copeland A."/>
            <person name="Lapidus A."/>
            <person name="Bruce D."/>
            <person name="Goodwin L."/>
            <person name="Pitluck S."/>
            <person name="Kyrpides N."/>
            <person name="Mavromatis K."/>
            <person name="Ivanova N."/>
            <person name="Mikhailova N."/>
            <person name="Pagani I."/>
            <person name="Chertkov O."/>
            <person name="Detter J.C."/>
            <person name="Han C."/>
            <person name="Tapia R."/>
            <person name="Land M."/>
            <person name="Hauser L."/>
            <person name="Markowitz V."/>
            <person name="Cheng J.-F."/>
            <person name="Hugenholtz P."/>
            <person name="Woyke T."/>
            <person name="Wu D."/>
            <person name="Tindall B."/>
            <person name="Pomrenke H.G."/>
            <person name="Brambilla E."/>
            <person name="Klenk H.-P."/>
            <person name="Eisen J.A."/>
        </authorList>
    </citation>
    <scope>NUCLEOTIDE SEQUENCE [LARGE SCALE GENOMIC DNA]</scope>
    <source>
        <strain evidence="7">DSM 16823 / RW262 / RW262</strain>
    </source>
</reference>
<dbReference type="SUPFAM" id="SSF51161">
    <property type="entry name" value="Trimeric LpxA-like enzymes"/>
    <property type="match status" value="1"/>
</dbReference>
<keyword evidence="5" id="KW-0012">Acyltransferase</keyword>
<evidence type="ECO:0000256" key="3">
    <source>
        <dbReference type="ARBA" id="ARBA00022679"/>
    </source>
</evidence>
<dbReference type="PANTHER" id="PTHR43378">
    <property type="entry name" value="UDP-3-O-ACYLGLUCOSAMINE N-ACYLTRANSFERASE"/>
    <property type="match status" value="1"/>
</dbReference>
<evidence type="ECO:0000256" key="5">
    <source>
        <dbReference type="ARBA" id="ARBA00023315"/>
    </source>
</evidence>
<evidence type="ECO:0000313" key="6">
    <source>
        <dbReference type="EMBL" id="AEA44177.1"/>
    </source>
</evidence>
<keyword evidence="7" id="KW-1185">Reference proteome</keyword>
<dbReference type="KEGG" id="fte:Fluta_2191"/>
<organism evidence="6 7">
    <name type="scientific">Fluviicola taffensis (strain DSM 16823 / NCIMB 13979 / RW262)</name>
    <dbReference type="NCBI Taxonomy" id="755732"/>
    <lineage>
        <taxon>Bacteria</taxon>
        <taxon>Pseudomonadati</taxon>
        <taxon>Bacteroidota</taxon>
        <taxon>Flavobacteriia</taxon>
        <taxon>Flavobacteriales</taxon>
        <taxon>Crocinitomicaceae</taxon>
        <taxon>Fluviicola</taxon>
    </lineage>
</organism>
<sequence>MIVLSQIVELLNLQTSTLNSTQEISHVRSITDADFDQKSLGWCSDKNAELLTTLNEGIVIVSFETYNQFQNQVHQISLIPVEKPRSAFLQVLREFFAEKPQVGFIHPSAIIDSSVIFNHNTVNIAANVVVEKECILGNHVSIGANTVIKSRTIIGDNCSIGSNNTIGGVGFGYELNDENEYELMPHIGNVVLKNGVEIGNNVCIDRAVMGSTLLEENVKVDNLVHIAHGVKIGKNSLIIANAMIAGSVEIGKNVWVSPSASVRQKLIIEDNSLIGLGSVVVKNVSANSVVAGNPAKPFEKK</sequence>
<dbReference type="STRING" id="755732.Fluta_2191"/>
<dbReference type="HOGENOM" id="CLU_049865_1_0_10"/>
<evidence type="ECO:0000256" key="1">
    <source>
        <dbReference type="ARBA" id="ARBA00022516"/>
    </source>
</evidence>
<evidence type="ECO:0000256" key="4">
    <source>
        <dbReference type="ARBA" id="ARBA00023098"/>
    </source>
</evidence>
<evidence type="ECO:0000256" key="2">
    <source>
        <dbReference type="ARBA" id="ARBA00022556"/>
    </source>
</evidence>
<dbReference type="eggNOG" id="COG1044">
    <property type="taxonomic scope" value="Bacteria"/>
</dbReference>
<proteinExistence type="predicted"/>
<dbReference type="AlphaFoldDB" id="F2IA19"/>
<dbReference type="OrthoDB" id="9784739at2"/>
<dbReference type="InterPro" id="IPR011004">
    <property type="entry name" value="Trimer_LpxA-like_sf"/>
</dbReference>
<dbReference type="Proteomes" id="UP000007463">
    <property type="component" value="Chromosome"/>
</dbReference>
<dbReference type="InterPro" id="IPR007691">
    <property type="entry name" value="LpxD"/>
</dbReference>
<accession>F2IA19</accession>
<keyword evidence="3 6" id="KW-0808">Transferase</keyword>
<name>F2IA19_FLUTR</name>
<dbReference type="RefSeq" id="WP_013686947.1">
    <property type="nucleotide sequence ID" value="NC_015321.1"/>
</dbReference>
<evidence type="ECO:0000313" key="7">
    <source>
        <dbReference type="Proteomes" id="UP000007463"/>
    </source>
</evidence>
<gene>
    <name evidence="6" type="ordered locus">Fluta_2191</name>
</gene>
<keyword evidence="4" id="KW-0443">Lipid metabolism</keyword>
<reference evidence="6 7" key="1">
    <citation type="journal article" date="2011" name="Stand. Genomic Sci.">
        <title>Complete genome sequence of the gliding freshwater bacterium Fluviicola taffensis type strain (RW262).</title>
        <authorList>
            <person name="Woyke T."/>
            <person name="Chertkov O."/>
            <person name="Lapidus A."/>
            <person name="Nolan M."/>
            <person name="Lucas S."/>
            <person name="Del Rio T.G."/>
            <person name="Tice H."/>
            <person name="Cheng J.F."/>
            <person name="Tapia R."/>
            <person name="Han C."/>
            <person name="Goodwin L."/>
            <person name="Pitluck S."/>
            <person name="Liolios K."/>
            <person name="Pagani I."/>
            <person name="Ivanova N."/>
            <person name="Huntemann M."/>
            <person name="Mavromatis K."/>
            <person name="Mikhailova N."/>
            <person name="Pati A."/>
            <person name="Chen A."/>
            <person name="Palaniappan K."/>
            <person name="Land M."/>
            <person name="Hauser L."/>
            <person name="Brambilla E.M."/>
            <person name="Rohde M."/>
            <person name="Mwirichia R."/>
            <person name="Sikorski J."/>
            <person name="Tindall B.J."/>
            <person name="Goker M."/>
            <person name="Bristow J."/>
            <person name="Eisen J.A."/>
            <person name="Markowitz V."/>
            <person name="Hugenholtz P."/>
            <person name="Klenk H.P."/>
            <person name="Kyrpides N.C."/>
        </authorList>
    </citation>
    <scope>NUCLEOTIDE SEQUENCE [LARGE SCALE GENOMIC DNA]</scope>
    <source>
        <strain evidence="7">DSM 16823 / RW262 / RW262</strain>
    </source>
</reference>
<dbReference type="EMBL" id="CP002542">
    <property type="protein sequence ID" value="AEA44177.1"/>
    <property type="molecule type" value="Genomic_DNA"/>
</dbReference>
<dbReference type="GO" id="GO:0009245">
    <property type="term" value="P:lipid A biosynthetic process"/>
    <property type="evidence" value="ECO:0007669"/>
    <property type="project" value="UniProtKB-KW"/>
</dbReference>
<dbReference type="Pfam" id="PF00132">
    <property type="entry name" value="Hexapep"/>
    <property type="match status" value="2"/>
</dbReference>
<dbReference type="CDD" id="cd03352">
    <property type="entry name" value="LbH_LpxD"/>
    <property type="match status" value="1"/>
</dbReference>
<dbReference type="Gene3D" id="3.40.1390.10">
    <property type="entry name" value="MurE/MurF, N-terminal domain"/>
    <property type="match status" value="1"/>
</dbReference>
<dbReference type="GO" id="GO:0016410">
    <property type="term" value="F:N-acyltransferase activity"/>
    <property type="evidence" value="ECO:0007669"/>
    <property type="project" value="InterPro"/>
</dbReference>
<keyword evidence="1" id="KW-0444">Lipid biosynthesis</keyword>
<keyword evidence="2" id="KW-0441">Lipid A biosynthesis</keyword>